<gene>
    <name evidence="1" type="ORF">EVAR_13221_1</name>
</gene>
<keyword evidence="2" id="KW-1185">Reference proteome</keyword>
<proteinExistence type="predicted"/>
<evidence type="ECO:0000313" key="1">
    <source>
        <dbReference type="EMBL" id="GBP16840.1"/>
    </source>
</evidence>
<organism evidence="1 2">
    <name type="scientific">Eumeta variegata</name>
    <name type="common">Bagworm moth</name>
    <name type="synonym">Eumeta japonica</name>
    <dbReference type="NCBI Taxonomy" id="151549"/>
    <lineage>
        <taxon>Eukaryota</taxon>
        <taxon>Metazoa</taxon>
        <taxon>Ecdysozoa</taxon>
        <taxon>Arthropoda</taxon>
        <taxon>Hexapoda</taxon>
        <taxon>Insecta</taxon>
        <taxon>Pterygota</taxon>
        <taxon>Neoptera</taxon>
        <taxon>Endopterygota</taxon>
        <taxon>Lepidoptera</taxon>
        <taxon>Glossata</taxon>
        <taxon>Ditrysia</taxon>
        <taxon>Tineoidea</taxon>
        <taxon>Psychidae</taxon>
        <taxon>Oiketicinae</taxon>
        <taxon>Eumeta</taxon>
    </lineage>
</organism>
<evidence type="ECO:0000313" key="2">
    <source>
        <dbReference type="Proteomes" id="UP000299102"/>
    </source>
</evidence>
<protein>
    <submittedName>
        <fullName evidence="1">Uncharacterized protein</fullName>
    </submittedName>
</protein>
<dbReference type="AlphaFoldDB" id="A0A4C1TS60"/>
<reference evidence="1 2" key="1">
    <citation type="journal article" date="2019" name="Commun. Biol.">
        <title>The bagworm genome reveals a unique fibroin gene that provides high tensile strength.</title>
        <authorList>
            <person name="Kono N."/>
            <person name="Nakamura H."/>
            <person name="Ohtoshi R."/>
            <person name="Tomita M."/>
            <person name="Numata K."/>
            <person name="Arakawa K."/>
        </authorList>
    </citation>
    <scope>NUCLEOTIDE SEQUENCE [LARGE SCALE GENOMIC DNA]</scope>
</reference>
<comment type="caution">
    <text evidence="1">The sequence shown here is derived from an EMBL/GenBank/DDBJ whole genome shotgun (WGS) entry which is preliminary data.</text>
</comment>
<accession>A0A4C1TS60</accession>
<sequence length="98" mass="10840">MWILRSYDVSCLSLARTIVKARNDNARSNNVEAVILQPKQSALPPEELSSSNVLKLDEGSACNRALDSEARVALSLTSHTVYQEVPECYGLDECKTKQ</sequence>
<dbReference type="EMBL" id="BGZK01000082">
    <property type="protein sequence ID" value="GBP16840.1"/>
    <property type="molecule type" value="Genomic_DNA"/>
</dbReference>
<name>A0A4C1TS60_EUMVA</name>
<dbReference type="Proteomes" id="UP000299102">
    <property type="component" value="Unassembled WGS sequence"/>
</dbReference>